<dbReference type="Proteomes" id="UP001519460">
    <property type="component" value="Unassembled WGS sequence"/>
</dbReference>
<sequence length="86" mass="9116">MRRAALGSSGLSPLLFLFSSSEPAPSRQQPGRTVHVSRSGLQSGSVDGCQSLLTAPSLWIKERARWYHTALCLVASAPSATACETD</sequence>
<dbReference type="AlphaFoldDB" id="A0ABD0M736"/>
<comment type="caution">
    <text evidence="3">The sequence shown here is derived from an EMBL/GenBank/DDBJ whole genome shotgun (WGS) entry which is preliminary data.</text>
</comment>
<evidence type="ECO:0000313" key="3">
    <source>
        <dbReference type="EMBL" id="KAK7507189.1"/>
    </source>
</evidence>
<keyword evidence="2" id="KW-0732">Signal</keyword>
<evidence type="ECO:0008006" key="5">
    <source>
        <dbReference type="Google" id="ProtNLM"/>
    </source>
</evidence>
<accession>A0ABD0M736</accession>
<dbReference type="EMBL" id="JACVVK020000004">
    <property type="protein sequence ID" value="KAK7507189.1"/>
    <property type="molecule type" value="Genomic_DNA"/>
</dbReference>
<reference evidence="3 4" key="1">
    <citation type="journal article" date="2023" name="Sci. Data">
        <title>Genome assembly of the Korean intertidal mud-creeper Batillaria attramentaria.</title>
        <authorList>
            <person name="Patra A.K."/>
            <person name="Ho P.T."/>
            <person name="Jun S."/>
            <person name="Lee S.J."/>
            <person name="Kim Y."/>
            <person name="Won Y.J."/>
        </authorList>
    </citation>
    <scope>NUCLEOTIDE SEQUENCE [LARGE SCALE GENOMIC DNA]</scope>
    <source>
        <strain evidence="3">Wonlab-2016</strain>
    </source>
</reference>
<evidence type="ECO:0000256" key="1">
    <source>
        <dbReference type="SAM" id="MobiDB-lite"/>
    </source>
</evidence>
<evidence type="ECO:0000256" key="2">
    <source>
        <dbReference type="SAM" id="SignalP"/>
    </source>
</evidence>
<name>A0ABD0M736_9CAEN</name>
<keyword evidence="4" id="KW-1185">Reference proteome</keyword>
<evidence type="ECO:0000313" key="4">
    <source>
        <dbReference type="Proteomes" id="UP001519460"/>
    </source>
</evidence>
<feature type="region of interest" description="Disordered" evidence="1">
    <location>
        <begin position="22"/>
        <end position="43"/>
    </location>
</feature>
<organism evidence="3 4">
    <name type="scientific">Batillaria attramentaria</name>
    <dbReference type="NCBI Taxonomy" id="370345"/>
    <lineage>
        <taxon>Eukaryota</taxon>
        <taxon>Metazoa</taxon>
        <taxon>Spiralia</taxon>
        <taxon>Lophotrochozoa</taxon>
        <taxon>Mollusca</taxon>
        <taxon>Gastropoda</taxon>
        <taxon>Caenogastropoda</taxon>
        <taxon>Sorbeoconcha</taxon>
        <taxon>Cerithioidea</taxon>
        <taxon>Batillariidae</taxon>
        <taxon>Batillaria</taxon>
    </lineage>
</organism>
<gene>
    <name evidence="3" type="ORF">BaRGS_00001124</name>
</gene>
<feature type="chain" id="PRO_5044752921" description="Secreted protein" evidence="2">
    <location>
        <begin position="24"/>
        <end position="86"/>
    </location>
</feature>
<feature type="signal peptide" evidence="2">
    <location>
        <begin position="1"/>
        <end position="23"/>
    </location>
</feature>
<protein>
    <recommendedName>
        <fullName evidence="5">Secreted protein</fullName>
    </recommendedName>
</protein>
<proteinExistence type="predicted"/>